<dbReference type="CDD" id="cd05243">
    <property type="entry name" value="SDR_a5"/>
    <property type="match status" value="1"/>
</dbReference>
<dbReference type="PANTHER" id="PTHR15020:SF50">
    <property type="entry name" value="UPF0659 PROTEIN YMR090W"/>
    <property type="match status" value="1"/>
</dbReference>
<evidence type="ECO:0000313" key="2">
    <source>
        <dbReference type="EMBL" id="MCU9595892.1"/>
    </source>
</evidence>
<dbReference type="RefSeq" id="WP_173661337.1">
    <property type="nucleotide sequence ID" value="NZ_JAOUSE010000093.1"/>
</dbReference>
<keyword evidence="3" id="KW-1185">Reference proteome</keyword>
<protein>
    <submittedName>
        <fullName evidence="2">SDR family oxidoreductase</fullName>
    </submittedName>
</protein>
<dbReference type="InterPro" id="IPR016040">
    <property type="entry name" value="NAD(P)-bd_dom"/>
</dbReference>
<accession>A0ABT2WPP7</accession>
<proteinExistence type="predicted"/>
<comment type="caution">
    <text evidence="2">The sequence shown here is derived from an EMBL/GenBank/DDBJ whole genome shotgun (WGS) entry which is preliminary data.</text>
</comment>
<organism evidence="2 3">
    <name type="scientific">Pallidibacillus thermolactis</name>
    <dbReference type="NCBI Taxonomy" id="251051"/>
    <lineage>
        <taxon>Bacteria</taxon>
        <taxon>Bacillati</taxon>
        <taxon>Bacillota</taxon>
        <taxon>Bacilli</taxon>
        <taxon>Bacillales</taxon>
        <taxon>Bacillaceae</taxon>
        <taxon>Pallidibacillus</taxon>
    </lineage>
</organism>
<reference evidence="2 3" key="1">
    <citation type="submission" date="2022-10" db="EMBL/GenBank/DDBJ databases">
        <title>Description of Fervidibacillus gen. nov. in the family Fervidibacillaceae fam. nov. with two species, Fervidibacillus albus sp. nov., and Fervidibacillus halotolerans sp. nov., isolated from tidal flat sediments.</title>
        <authorList>
            <person name="Kwon K.K."/>
            <person name="Yang S.-H."/>
        </authorList>
    </citation>
    <scope>NUCLEOTIDE SEQUENCE [LARGE SCALE GENOMIC DNA]</scope>
    <source>
        <strain evidence="2 3">DSM 23332</strain>
    </source>
</reference>
<dbReference type="PANTHER" id="PTHR15020">
    <property type="entry name" value="FLAVIN REDUCTASE-RELATED"/>
    <property type="match status" value="1"/>
</dbReference>
<dbReference type="Pfam" id="PF13460">
    <property type="entry name" value="NAD_binding_10"/>
    <property type="match status" value="1"/>
</dbReference>
<gene>
    <name evidence="2" type="ORF">OEV82_15955</name>
</gene>
<dbReference type="SUPFAM" id="SSF51735">
    <property type="entry name" value="NAD(P)-binding Rossmann-fold domains"/>
    <property type="match status" value="1"/>
</dbReference>
<evidence type="ECO:0000259" key="1">
    <source>
        <dbReference type="Pfam" id="PF13460"/>
    </source>
</evidence>
<dbReference type="Gene3D" id="3.40.50.720">
    <property type="entry name" value="NAD(P)-binding Rossmann-like Domain"/>
    <property type="match status" value="1"/>
</dbReference>
<feature type="domain" description="NAD(P)-binding" evidence="1">
    <location>
        <begin position="7"/>
        <end position="191"/>
    </location>
</feature>
<evidence type="ECO:0000313" key="3">
    <source>
        <dbReference type="Proteomes" id="UP001208656"/>
    </source>
</evidence>
<name>A0ABT2WPP7_9BACI</name>
<dbReference type="InterPro" id="IPR036291">
    <property type="entry name" value="NAD(P)-bd_dom_sf"/>
</dbReference>
<sequence length="214" mass="23336">MKVLVVGANGKIGRILVNKLQNDNDFQVRAMVRSVEQANELNERGVEAVVADLEGSVEQISKAMKGCDAVIFTAGSGSKTGPDKTLTVDLDGAVKTIEAAEANSIKRFVMVSALQANNRENWNMKIKPYYVAKHYADRILMNSDLQYTIVKPGGLLDGPGTGKIQVAEKLERGTIPREDVASTIIEVLREPKMIRQSFDLVSGDLTIKEAIADF</sequence>
<dbReference type="EMBL" id="JAOUSE010000093">
    <property type="protein sequence ID" value="MCU9595892.1"/>
    <property type="molecule type" value="Genomic_DNA"/>
</dbReference>
<dbReference type="Proteomes" id="UP001208656">
    <property type="component" value="Unassembled WGS sequence"/>
</dbReference>